<feature type="compositionally biased region" description="Low complexity" evidence="1">
    <location>
        <begin position="341"/>
        <end position="354"/>
    </location>
</feature>
<protein>
    <recommendedName>
        <fullName evidence="4">Sine oculis-binding protein homolog</fullName>
    </recommendedName>
</protein>
<feature type="compositionally biased region" description="Basic and acidic residues" evidence="1">
    <location>
        <begin position="480"/>
        <end position="495"/>
    </location>
</feature>
<dbReference type="InterPro" id="IPR026092">
    <property type="entry name" value="RAI2/SOBP"/>
</dbReference>
<dbReference type="AlphaFoldDB" id="A0A1B6CKD9"/>
<reference evidence="3" key="1">
    <citation type="submission" date="2015-12" db="EMBL/GenBank/DDBJ databases">
        <title>De novo transcriptome assembly of four potential Pierce s Disease insect vectors from Arizona vineyards.</title>
        <authorList>
            <person name="Tassone E.E."/>
        </authorList>
    </citation>
    <scope>NUCLEOTIDE SEQUENCE</scope>
</reference>
<dbReference type="EMBL" id="GEDC01031244">
    <property type="protein sequence ID" value="JAS06054.1"/>
    <property type="molecule type" value="Transcribed_RNA"/>
</dbReference>
<feature type="compositionally biased region" description="Polar residues" evidence="1">
    <location>
        <begin position="496"/>
        <end position="509"/>
    </location>
</feature>
<feature type="compositionally biased region" description="Basic and acidic residues" evidence="1">
    <location>
        <begin position="525"/>
        <end position="534"/>
    </location>
</feature>
<feature type="region of interest" description="Disordered" evidence="1">
    <location>
        <begin position="273"/>
        <end position="362"/>
    </location>
</feature>
<dbReference type="EMBL" id="GEDC01023450">
    <property type="protein sequence ID" value="JAS13848.1"/>
    <property type="molecule type" value="Transcribed_RNA"/>
</dbReference>
<sequence length="541" mass="59347">MGSRSTSAANVPSRLIVNIKKEEKCDEEIKEYAETAMNELLGWYGYEKVDRKDTQALNLHHFATPGSSANPGSPASPGPASDTSSDAEGGARSSSSPGRHDASSPGTPPPPINIPPGCMACAWCQKIGQSKTFAFKTTTPNGQKAFCSEVCFTQCRRASFKRNKTCDWCRHIRHTVNYVDFQDGDHQLQFCSDKCLNQYKMNIFCKETQAHLQLHPHLKNSSLSNGAVGTSSNNASTLITPELWMRDCRSESPDSNRSGSPARIPSPIIEITTPVKDSPASTPPPTIPPQQPLIIPKCEPLPPPTKVKKEPGSKTRRTSRSKRLGRPAMSTSSHVEFRATSSSSPRSTNSVSPPKTVPPMMPPLPHYPPLPPHLFPADHPLHRPPFLPPGLFPPPHFFADLNTRFPLPRPQLRRPANPVVPPLLPINRPMQHPPMLQPPTPVPSQSLLPPTTVLIPYPIIIPVPIPIPIPIPLSLFKTKEEKSHNATEENEKSEETQLVVSSPIQSPAPVTSAVPLQPPRKRKRPEVPEEEPVRKQKSVPA</sequence>
<evidence type="ECO:0008006" key="4">
    <source>
        <dbReference type="Google" id="ProtNLM"/>
    </source>
</evidence>
<name>A0A1B6CKD9_9HEMI</name>
<accession>A0A1B6CKD9</accession>
<feature type="region of interest" description="Disordered" evidence="1">
    <location>
        <begin position="248"/>
        <end position="267"/>
    </location>
</feature>
<dbReference type="PANTHER" id="PTHR23186">
    <property type="entry name" value="RETINOIC ACID-INDUCED PROTEIN 2"/>
    <property type="match status" value="1"/>
</dbReference>
<dbReference type="PANTHER" id="PTHR23186:SF4">
    <property type="entry name" value="GH22790P"/>
    <property type="match status" value="1"/>
</dbReference>
<dbReference type="GO" id="GO:0005634">
    <property type="term" value="C:nucleus"/>
    <property type="evidence" value="ECO:0007669"/>
    <property type="project" value="TreeGrafter"/>
</dbReference>
<feature type="compositionally biased region" description="Basic residues" evidence="1">
    <location>
        <begin position="314"/>
        <end position="325"/>
    </location>
</feature>
<dbReference type="GO" id="GO:0048513">
    <property type="term" value="P:animal organ development"/>
    <property type="evidence" value="ECO:0007669"/>
    <property type="project" value="TreeGrafter"/>
</dbReference>
<proteinExistence type="predicted"/>
<feature type="compositionally biased region" description="Low complexity" evidence="1">
    <location>
        <begin position="63"/>
        <end position="87"/>
    </location>
</feature>
<evidence type="ECO:0000256" key="1">
    <source>
        <dbReference type="SAM" id="MobiDB-lite"/>
    </source>
</evidence>
<organism evidence="3">
    <name type="scientific">Clastoptera arizonana</name>
    <name type="common">Arizona spittle bug</name>
    <dbReference type="NCBI Taxonomy" id="38151"/>
    <lineage>
        <taxon>Eukaryota</taxon>
        <taxon>Metazoa</taxon>
        <taxon>Ecdysozoa</taxon>
        <taxon>Arthropoda</taxon>
        <taxon>Hexapoda</taxon>
        <taxon>Insecta</taxon>
        <taxon>Pterygota</taxon>
        <taxon>Neoptera</taxon>
        <taxon>Paraneoptera</taxon>
        <taxon>Hemiptera</taxon>
        <taxon>Auchenorrhyncha</taxon>
        <taxon>Cercopoidea</taxon>
        <taxon>Clastopteridae</taxon>
        <taxon>Clastoptera</taxon>
    </lineage>
</organism>
<evidence type="ECO:0000313" key="2">
    <source>
        <dbReference type="EMBL" id="JAS06054.1"/>
    </source>
</evidence>
<dbReference type="Pfam" id="PF15279">
    <property type="entry name" value="SOBP"/>
    <property type="match status" value="1"/>
</dbReference>
<feature type="region of interest" description="Disordered" evidence="1">
    <location>
        <begin position="57"/>
        <end position="110"/>
    </location>
</feature>
<feature type="compositionally biased region" description="Pro residues" evidence="1">
    <location>
        <begin position="281"/>
        <end position="291"/>
    </location>
</feature>
<gene>
    <name evidence="3" type="ORF">g.18191</name>
    <name evidence="2" type="ORF">g.18194</name>
</gene>
<evidence type="ECO:0000313" key="3">
    <source>
        <dbReference type="EMBL" id="JAS13848.1"/>
    </source>
</evidence>
<feature type="region of interest" description="Disordered" evidence="1">
    <location>
        <begin position="480"/>
        <end position="541"/>
    </location>
</feature>